<sequence>MKKEMSGWLAVVPILTLIAAASMSVFVWKAGMLMPLLIGVFAAALVARGAGFHWDAIQKMMINGVSRALPAVFILLLIGIIVGSWMASGVIPTIIFYGLSIIHPSVFIPVVALVTGIVSITLGSSFTSIATVGLAFMAIGEGLGFPAGLVGGAVISGAFFGDKLSPLSDTTNIAPAMAETDLFTHIKHMLWDTIPAFVVAIIMYWFVSNSYSSVGSTNSDVIEGIKTGLTDVFIIHPLLLLLPVLTIVLMMLKVPAIPALAGVGVLGGAVAVLVQGMPIAHIIQVMTNGFTLESDVAAIDSLLNRGGMTSMLGTVALLVIATALGGVLEESGSFEILTRKMMTRVHSTGSLIGSTIFSTFVVAFASGAQFLAIVLPSRTFVTKYKEMGIDTKNLSRCVESAGTVGINLVPWSVPAVFAAGIFGISPGEFIPYAFFVFLVPLINILFGFTGWTITKKTYNAQPEVSTEKGEIPLWAK</sequence>
<proteinExistence type="inferred from homology"/>
<dbReference type="NCBIfam" id="TIGR00931">
    <property type="entry name" value="antiport_nhaC"/>
    <property type="match status" value="1"/>
</dbReference>
<evidence type="ECO:0000256" key="9">
    <source>
        <dbReference type="SAM" id="Phobius"/>
    </source>
</evidence>
<feature type="domain" description="Na+/H+ antiporter NhaC-like C-terminal" evidence="10">
    <location>
        <begin position="157"/>
        <end position="451"/>
    </location>
</feature>
<protein>
    <submittedName>
        <fullName evidence="11">Na+/H+ antiporter NhaC</fullName>
    </submittedName>
</protein>
<dbReference type="PANTHER" id="PTHR33451:SF3">
    <property type="entry name" value="MALATE-2H(+)_NA(+)-LACTATE ANTIPORTER"/>
    <property type="match status" value="1"/>
</dbReference>
<feature type="transmembrane region" description="Helical" evidence="9">
    <location>
        <begin position="134"/>
        <end position="160"/>
    </location>
</feature>
<keyword evidence="3" id="KW-0050">Antiport</keyword>
<feature type="transmembrane region" description="Helical" evidence="9">
    <location>
        <begin position="68"/>
        <end position="88"/>
    </location>
</feature>
<evidence type="ECO:0000313" key="11">
    <source>
        <dbReference type="EMBL" id="MDW0111263.1"/>
    </source>
</evidence>
<feature type="transmembrane region" description="Helical" evidence="9">
    <location>
        <begin position="7"/>
        <end position="28"/>
    </location>
</feature>
<keyword evidence="4" id="KW-1003">Cell membrane</keyword>
<feature type="transmembrane region" description="Helical" evidence="9">
    <location>
        <begin position="404"/>
        <end position="424"/>
    </location>
</feature>
<dbReference type="RefSeq" id="WP_317936903.1">
    <property type="nucleotide sequence ID" value="NZ_JAUBDH010000012.1"/>
</dbReference>
<feature type="transmembrane region" description="Helical" evidence="9">
    <location>
        <begin position="311"/>
        <end position="328"/>
    </location>
</feature>
<gene>
    <name evidence="11" type="primary">nhaC</name>
    <name evidence="11" type="ORF">QT716_14660</name>
</gene>
<accession>A0ABU4G4K1</accession>
<keyword evidence="2" id="KW-0813">Transport</keyword>
<dbReference type="InterPro" id="IPR018461">
    <property type="entry name" value="Na/H_Antiport_NhaC-like_C"/>
</dbReference>
<feature type="transmembrane region" description="Helical" evidence="9">
    <location>
        <begin position="348"/>
        <end position="375"/>
    </location>
</feature>
<dbReference type="InterPro" id="IPR052180">
    <property type="entry name" value="NhaC_Na-H+_Antiporter"/>
</dbReference>
<keyword evidence="6 9" id="KW-1133">Transmembrane helix</keyword>
<feature type="transmembrane region" description="Helical" evidence="9">
    <location>
        <begin position="256"/>
        <end position="274"/>
    </location>
</feature>
<evidence type="ECO:0000256" key="5">
    <source>
        <dbReference type="ARBA" id="ARBA00022692"/>
    </source>
</evidence>
<keyword evidence="7 9" id="KW-0472">Membrane</keyword>
<feature type="transmembrane region" description="Helical" evidence="9">
    <location>
        <begin position="228"/>
        <end position="250"/>
    </location>
</feature>
<keyword evidence="12" id="KW-1185">Reference proteome</keyword>
<reference evidence="11 12" key="1">
    <citation type="submission" date="2023-06" db="EMBL/GenBank/DDBJ databases">
        <title>Sporosarcina sp. nov., isolated from Korean traditional fermented seafood 'Jeotgal'.</title>
        <authorList>
            <person name="Yang A.-I."/>
            <person name="Shin N.-R."/>
        </authorList>
    </citation>
    <scope>NUCLEOTIDE SEQUENCE [LARGE SCALE GENOMIC DNA]</scope>
    <source>
        <strain evidence="11 12">KCTC3840</strain>
    </source>
</reference>
<organism evidence="11 12">
    <name type="scientific">Sporosarcina aquimarina</name>
    <dbReference type="NCBI Taxonomy" id="114975"/>
    <lineage>
        <taxon>Bacteria</taxon>
        <taxon>Bacillati</taxon>
        <taxon>Bacillota</taxon>
        <taxon>Bacilli</taxon>
        <taxon>Bacillales</taxon>
        <taxon>Caryophanaceae</taxon>
        <taxon>Sporosarcina</taxon>
    </lineage>
</organism>
<evidence type="ECO:0000259" key="10">
    <source>
        <dbReference type="Pfam" id="PF03553"/>
    </source>
</evidence>
<dbReference type="Proteomes" id="UP001280629">
    <property type="component" value="Unassembled WGS sequence"/>
</dbReference>
<feature type="transmembrane region" description="Helical" evidence="9">
    <location>
        <begin position="94"/>
        <end position="122"/>
    </location>
</feature>
<feature type="transmembrane region" description="Helical" evidence="9">
    <location>
        <begin position="189"/>
        <end position="207"/>
    </location>
</feature>
<feature type="transmembrane region" description="Helical" evidence="9">
    <location>
        <begin position="430"/>
        <end position="453"/>
    </location>
</feature>
<evidence type="ECO:0000256" key="2">
    <source>
        <dbReference type="ARBA" id="ARBA00022448"/>
    </source>
</evidence>
<name>A0ABU4G4K1_9BACL</name>
<evidence type="ECO:0000256" key="4">
    <source>
        <dbReference type="ARBA" id="ARBA00022475"/>
    </source>
</evidence>
<evidence type="ECO:0000256" key="7">
    <source>
        <dbReference type="ARBA" id="ARBA00023136"/>
    </source>
</evidence>
<comment type="subcellular location">
    <subcellularLocation>
        <location evidence="1">Cell membrane</location>
        <topology evidence="1">Multi-pass membrane protein</topology>
    </subcellularLocation>
</comment>
<evidence type="ECO:0000256" key="3">
    <source>
        <dbReference type="ARBA" id="ARBA00022449"/>
    </source>
</evidence>
<comment type="caution">
    <text evidence="11">The sequence shown here is derived from an EMBL/GenBank/DDBJ whole genome shotgun (WGS) entry which is preliminary data.</text>
</comment>
<evidence type="ECO:0000256" key="8">
    <source>
        <dbReference type="ARBA" id="ARBA00038435"/>
    </source>
</evidence>
<keyword evidence="5 9" id="KW-0812">Transmembrane</keyword>
<comment type="similarity">
    <text evidence="8">Belongs to the NhaC Na(+)/H(+) (TC 2.A.35) antiporter family.</text>
</comment>
<evidence type="ECO:0000313" key="12">
    <source>
        <dbReference type="Proteomes" id="UP001280629"/>
    </source>
</evidence>
<dbReference type="Pfam" id="PF03553">
    <property type="entry name" value="Na_H_antiporter"/>
    <property type="match status" value="1"/>
</dbReference>
<evidence type="ECO:0000256" key="1">
    <source>
        <dbReference type="ARBA" id="ARBA00004651"/>
    </source>
</evidence>
<evidence type="ECO:0000256" key="6">
    <source>
        <dbReference type="ARBA" id="ARBA00022989"/>
    </source>
</evidence>
<dbReference type="InterPro" id="IPR004770">
    <property type="entry name" value="Na/H_antiport_NhaC"/>
</dbReference>
<dbReference type="PANTHER" id="PTHR33451">
    <property type="entry name" value="MALATE-2H(+)/NA(+)-LACTATE ANTIPORTER"/>
    <property type="match status" value="1"/>
</dbReference>
<feature type="transmembrane region" description="Helical" evidence="9">
    <location>
        <begin position="34"/>
        <end position="56"/>
    </location>
</feature>
<dbReference type="EMBL" id="JAUBDH010000012">
    <property type="protein sequence ID" value="MDW0111263.1"/>
    <property type="molecule type" value="Genomic_DNA"/>
</dbReference>